<protein>
    <submittedName>
        <fullName evidence="1">5436_t:CDS:1</fullName>
    </submittedName>
</protein>
<sequence>MKTNNLLVDALITDPPYSLDLVNKKNFASSNPCLIPEYVGGVVFGEERIHPTQKNLQIIKDIISLHTNSGDLVLDPFMGSGTTAAACKELGPSARLEKLNVSKPELELGKDDLLVLIAEAEAHISKLEQEIIVDESKIITKDYAMLDKRLLSKKQTKEELEKIVQKWKETIKLNLKNENLEGKLIVSDLPNLEKIECDDNNFVSIELINLPKLNYFRANNCHLTDVKFENCPEIKYLNISNNRLTEINFLNGLNPERLTTLSIHSNNFPEQTLEIFIDTGCAKIRRELEGVAKITGITEKLFQNEALESLGEDVLRDNPNLLSQNLDFLTPFVGLEELNIESKEDKDGTSELSKLQSPEQFSKFNYLSGVEYASTVTTVVGGALTLLDFSTTGGVITLTAPLIGAGASQLKSNFYEVKKAKWEEFKTDADTFLDNYNELLGILKQIGVNESKSTVNLAFQDLKKKVYTFLNDYDDDGNEEIDIEELIEEREKFAKELNDKVKKIIETMKELEEQVINYRQGSEDKEEDVEEKEIKLAIEKLPKELMEKQKLEEFKHKLPEKLSQREIIKIIPLVPLGQRDERQFLIISQNKNLFGLFGSSKEKYALDLIEQKVKEIELDRKTIRILKELKKKDKERNDEEIKKENLISKIKKELEKQESELENNAEILCCPKDKGKSKETGHDSFQIKQDNSQLVIENTSEQKEESSEAQIEIPPKILANAQSEGEKMGVVKAFEFCYELKVGSARDVFRKQLRYPYRFYAYGSRVKGTARKFSDLDLCYQEEMPWNVYGRVKEDLEESNLPFKVDLVFWG</sequence>
<name>A0ACA9KLL9_9GLOM</name>
<accession>A0ACA9KLL9</accession>
<reference evidence="1" key="1">
    <citation type="submission" date="2021-06" db="EMBL/GenBank/DDBJ databases">
        <authorList>
            <person name="Kallberg Y."/>
            <person name="Tangrot J."/>
            <person name="Rosling A."/>
        </authorList>
    </citation>
    <scope>NUCLEOTIDE SEQUENCE</scope>
    <source>
        <strain evidence="1">28 12/20/2015</strain>
    </source>
</reference>
<evidence type="ECO:0000313" key="2">
    <source>
        <dbReference type="Proteomes" id="UP000789366"/>
    </source>
</evidence>
<keyword evidence="2" id="KW-1185">Reference proteome</keyword>
<gene>
    <name evidence="1" type="ORF">SPELUC_LOCUS2035</name>
</gene>
<dbReference type="Proteomes" id="UP000789366">
    <property type="component" value="Unassembled WGS sequence"/>
</dbReference>
<dbReference type="EMBL" id="CAJVPW010001244">
    <property type="protein sequence ID" value="CAG8478889.1"/>
    <property type="molecule type" value="Genomic_DNA"/>
</dbReference>
<organism evidence="1 2">
    <name type="scientific">Cetraspora pellucida</name>
    <dbReference type="NCBI Taxonomy" id="1433469"/>
    <lineage>
        <taxon>Eukaryota</taxon>
        <taxon>Fungi</taxon>
        <taxon>Fungi incertae sedis</taxon>
        <taxon>Mucoromycota</taxon>
        <taxon>Glomeromycotina</taxon>
        <taxon>Glomeromycetes</taxon>
        <taxon>Diversisporales</taxon>
        <taxon>Gigasporaceae</taxon>
        <taxon>Cetraspora</taxon>
    </lineage>
</organism>
<evidence type="ECO:0000313" key="1">
    <source>
        <dbReference type="EMBL" id="CAG8478889.1"/>
    </source>
</evidence>
<comment type="caution">
    <text evidence="1">The sequence shown here is derived from an EMBL/GenBank/DDBJ whole genome shotgun (WGS) entry which is preliminary data.</text>
</comment>
<proteinExistence type="predicted"/>